<evidence type="ECO:0000256" key="1">
    <source>
        <dbReference type="ARBA" id="ARBA00005896"/>
    </source>
</evidence>
<evidence type="ECO:0000256" key="3">
    <source>
        <dbReference type="ARBA" id="ARBA00022964"/>
    </source>
</evidence>
<comment type="caution">
    <text evidence="7">The sequence shown here is derived from an EMBL/GenBank/DDBJ whole genome shotgun (WGS) entry which is preliminary data.</text>
</comment>
<comment type="similarity">
    <text evidence="1">Belongs to the TfdA dioxygenase family.</text>
</comment>
<name>A0A917KC33_9PROT</name>
<reference evidence="7" key="2">
    <citation type="submission" date="2020-09" db="EMBL/GenBank/DDBJ databases">
        <authorList>
            <person name="Sun Q."/>
            <person name="Zhou Y."/>
        </authorList>
    </citation>
    <scope>NUCLEOTIDE SEQUENCE</scope>
    <source>
        <strain evidence="7">CGMCC 1.3617</strain>
    </source>
</reference>
<evidence type="ECO:0000256" key="4">
    <source>
        <dbReference type="ARBA" id="ARBA00023002"/>
    </source>
</evidence>
<protein>
    <submittedName>
        <fullName evidence="7">Alpha-ketoglutarate-dependent 2,4-dichlorophenoxyacetate dioxygenase</fullName>
    </submittedName>
</protein>
<keyword evidence="3 7" id="KW-0223">Dioxygenase</keyword>
<dbReference type="InterPro" id="IPR003819">
    <property type="entry name" value="TauD/TfdA-like"/>
</dbReference>
<dbReference type="InterPro" id="IPR042098">
    <property type="entry name" value="TauD-like_sf"/>
</dbReference>
<dbReference type="RefSeq" id="WP_188965859.1">
    <property type="nucleotide sequence ID" value="NZ_BMKW01000002.1"/>
</dbReference>
<keyword evidence="5" id="KW-0408">Iron</keyword>
<keyword evidence="8" id="KW-1185">Reference proteome</keyword>
<evidence type="ECO:0000313" key="8">
    <source>
        <dbReference type="Proteomes" id="UP000661507"/>
    </source>
</evidence>
<proteinExistence type="inferred from homology"/>
<sequence length="297" mass="33174">MSATDIAIRVTPLHPLFGAEVAGVDLARPLPDAVFEDIRQAFNEHQVLVFRGQALDDESQIAFSRRFGPLEKTEPHAANNYTPSHVAVITNVDENGQIMQLTDKRVILRTRNEQWHSDSSYKPVSAMASLLSGREVPPIEGDTEFATMRGAYEALPEARRRQIDDLIGIHQVETSMKSVDADMFKREAKRPLAPVQHPLVRRNPVNGRKSLFVGAHAGGIVGMPEEEARALLAELMAHCTQPQFVHTHHWRQGDLVMWDNRCTLHRATTFDKAKYRRTLHRTTVAGLPEAEGAQTAG</sequence>
<dbReference type="InterPro" id="IPR051178">
    <property type="entry name" value="TfdA_dioxygenase"/>
</dbReference>
<reference evidence="7" key="1">
    <citation type="journal article" date="2014" name="Int. J. Syst. Evol. Microbiol.">
        <title>Complete genome sequence of Corynebacterium casei LMG S-19264T (=DSM 44701T), isolated from a smear-ripened cheese.</title>
        <authorList>
            <consortium name="US DOE Joint Genome Institute (JGI-PGF)"/>
            <person name="Walter F."/>
            <person name="Albersmeier A."/>
            <person name="Kalinowski J."/>
            <person name="Ruckert C."/>
        </authorList>
    </citation>
    <scope>NUCLEOTIDE SEQUENCE</scope>
    <source>
        <strain evidence="7">CGMCC 1.3617</strain>
    </source>
</reference>
<evidence type="ECO:0000256" key="2">
    <source>
        <dbReference type="ARBA" id="ARBA00022723"/>
    </source>
</evidence>
<dbReference type="SUPFAM" id="SSF51197">
    <property type="entry name" value="Clavaminate synthase-like"/>
    <property type="match status" value="1"/>
</dbReference>
<dbReference type="AlphaFoldDB" id="A0A917KC33"/>
<feature type="domain" description="TauD/TfdA-like" evidence="6">
    <location>
        <begin position="10"/>
        <end position="283"/>
    </location>
</feature>
<evidence type="ECO:0000256" key="5">
    <source>
        <dbReference type="ARBA" id="ARBA00023004"/>
    </source>
</evidence>
<evidence type="ECO:0000313" key="7">
    <source>
        <dbReference type="EMBL" id="GGJ05557.1"/>
    </source>
</evidence>
<dbReference type="GO" id="GO:0016706">
    <property type="term" value="F:2-oxoglutarate-dependent dioxygenase activity"/>
    <property type="evidence" value="ECO:0007669"/>
    <property type="project" value="UniProtKB-ARBA"/>
</dbReference>
<keyword evidence="4" id="KW-0560">Oxidoreductase</keyword>
<gene>
    <name evidence="7" type="primary">tfdA</name>
    <name evidence="7" type="ORF">GCM10011320_10520</name>
</gene>
<dbReference type="GO" id="GO:0046872">
    <property type="term" value="F:metal ion binding"/>
    <property type="evidence" value="ECO:0007669"/>
    <property type="project" value="UniProtKB-KW"/>
</dbReference>
<dbReference type="Pfam" id="PF02668">
    <property type="entry name" value="TauD"/>
    <property type="match status" value="1"/>
</dbReference>
<dbReference type="Gene3D" id="3.60.130.10">
    <property type="entry name" value="Clavaminate synthase-like"/>
    <property type="match status" value="1"/>
</dbReference>
<dbReference type="PANTHER" id="PTHR43779">
    <property type="entry name" value="DIOXYGENASE RV0097-RELATED"/>
    <property type="match status" value="1"/>
</dbReference>
<keyword evidence="2" id="KW-0479">Metal-binding</keyword>
<evidence type="ECO:0000259" key="6">
    <source>
        <dbReference type="Pfam" id="PF02668"/>
    </source>
</evidence>
<dbReference type="EMBL" id="BMKW01000002">
    <property type="protein sequence ID" value="GGJ05557.1"/>
    <property type="molecule type" value="Genomic_DNA"/>
</dbReference>
<dbReference type="Proteomes" id="UP000661507">
    <property type="component" value="Unassembled WGS sequence"/>
</dbReference>
<dbReference type="PANTHER" id="PTHR43779:SF3">
    <property type="entry name" value="(3R)-3-[(CARBOXYMETHYL)AMINO]FATTY ACID OXYGENASE_DECARBOXYLASE"/>
    <property type="match status" value="1"/>
</dbReference>
<organism evidence="7 8">
    <name type="scientific">Neoroseomonas lacus</name>
    <dbReference type="NCBI Taxonomy" id="287609"/>
    <lineage>
        <taxon>Bacteria</taxon>
        <taxon>Pseudomonadati</taxon>
        <taxon>Pseudomonadota</taxon>
        <taxon>Alphaproteobacteria</taxon>
        <taxon>Acetobacterales</taxon>
        <taxon>Acetobacteraceae</taxon>
        <taxon>Neoroseomonas</taxon>
    </lineage>
</organism>
<accession>A0A917KC33</accession>